<sequence length="89" mass="9694">MHMTPRPETTICGSHKELYRAGIESATCCVAASCPATVPSVQIGTISSRKCNNNLLIIQRFAPCGNRTRYTLDGSQLLSHRANRAVALY</sequence>
<dbReference type="EMBL" id="ODYU01006759">
    <property type="protein sequence ID" value="SOQ48896.1"/>
    <property type="molecule type" value="Genomic_DNA"/>
</dbReference>
<proteinExistence type="predicted"/>
<accession>A0A2H1W7G8</accession>
<organism evidence="1">
    <name type="scientific">Spodoptera frugiperda</name>
    <name type="common">Fall armyworm</name>
    <dbReference type="NCBI Taxonomy" id="7108"/>
    <lineage>
        <taxon>Eukaryota</taxon>
        <taxon>Metazoa</taxon>
        <taxon>Ecdysozoa</taxon>
        <taxon>Arthropoda</taxon>
        <taxon>Hexapoda</taxon>
        <taxon>Insecta</taxon>
        <taxon>Pterygota</taxon>
        <taxon>Neoptera</taxon>
        <taxon>Endopterygota</taxon>
        <taxon>Lepidoptera</taxon>
        <taxon>Glossata</taxon>
        <taxon>Ditrysia</taxon>
        <taxon>Noctuoidea</taxon>
        <taxon>Noctuidae</taxon>
        <taxon>Amphipyrinae</taxon>
        <taxon>Spodoptera</taxon>
    </lineage>
</organism>
<name>A0A2H1W7G8_SPOFR</name>
<gene>
    <name evidence="1" type="ORF">SFRICE_032740</name>
</gene>
<evidence type="ECO:0000313" key="1">
    <source>
        <dbReference type="EMBL" id="SOQ48896.1"/>
    </source>
</evidence>
<reference evidence="1" key="1">
    <citation type="submission" date="2016-07" db="EMBL/GenBank/DDBJ databases">
        <authorList>
            <person name="Bretaudeau A."/>
        </authorList>
    </citation>
    <scope>NUCLEOTIDE SEQUENCE</scope>
    <source>
        <strain evidence="1">Rice</strain>
        <tissue evidence="1">Whole body</tissue>
    </source>
</reference>
<dbReference type="AlphaFoldDB" id="A0A2H1W7G8"/>
<protein>
    <submittedName>
        <fullName evidence="1">SFRICE_032740</fullName>
    </submittedName>
</protein>